<keyword evidence="1" id="KW-0812">Transmembrane</keyword>
<reference evidence="2" key="1">
    <citation type="submission" date="2022-06" db="EMBL/GenBank/DDBJ databases">
        <title>Natrinema sp. a new haloarchaeum isolate from saline soil.</title>
        <authorList>
            <person name="Strakova D."/>
            <person name="Galisteo C."/>
            <person name="Sanchez-Porro C."/>
            <person name="Ventosa A."/>
        </authorList>
    </citation>
    <scope>NUCLEOTIDE SEQUENCE</scope>
    <source>
        <strain evidence="2">S1CR25-10</strain>
    </source>
</reference>
<gene>
    <name evidence="2" type="ORF">NDI89_07900</name>
</gene>
<comment type="caution">
    <text evidence="2">The sequence shown here is derived from an EMBL/GenBank/DDBJ whole genome shotgun (WGS) entry which is preliminary data.</text>
</comment>
<dbReference type="RefSeq" id="WP_277520991.1">
    <property type="nucleotide sequence ID" value="NZ_JAMQOT010000002.1"/>
</dbReference>
<dbReference type="EMBL" id="JAMQOT010000002">
    <property type="protein sequence ID" value="MDF9745507.1"/>
    <property type="molecule type" value="Genomic_DNA"/>
</dbReference>
<name>A0A9Q4L0U1_9EURY</name>
<protein>
    <submittedName>
        <fullName evidence="2">Uncharacterized protein</fullName>
    </submittedName>
</protein>
<keyword evidence="1" id="KW-1133">Transmembrane helix</keyword>
<keyword evidence="3" id="KW-1185">Reference proteome</keyword>
<evidence type="ECO:0000256" key="1">
    <source>
        <dbReference type="SAM" id="Phobius"/>
    </source>
</evidence>
<feature type="transmembrane region" description="Helical" evidence="1">
    <location>
        <begin position="22"/>
        <end position="46"/>
    </location>
</feature>
<accession>A0A9Q4L0U1</accession>
<keyword evidence="1" id="KW-0472">Membrane</keyword>
<dbReference type="AlphaFoldDB" id="A0A9Q4L0U1"/>
<proteinExistence type="predicted"/>
<evidence type="ECO:0000313" key="2">
    <source>
        <dbReference type="EMBL" id="MDF9745507.1"/>
    </source>
</evidence>
<dbReference type="Proteomes" id="UP001154061">
    <property type="component" value="Unassembled WGS sequence"/>
</dbReference>
<evidence type="ECO:0000313" key="3">
    <source>
        <dbReference type="Proteomes" id="UP001154061"/>
    </source>
</evidence>
<sequence length="69" mass="6794">MTPAIAGGIAASIVLFNLTTGISAVAGAVLTLFVLVLVGFAVAPLFSSEWIGEQDVASTGAGSVEPSDD</sequence>
<organism evidence="2 3">
    <name type="scientific">Natrinema salsiterrestre</name>
    <dbReference type="NCBI Taxonomy" id="2950540"/>
    <lineage>
        <taxon>Archaea</taxon>
        <taxon>Methanobacteriati</taxon>
        <taxon>Methanobacteriota</taxon>
        <taxon>Stenosarchaea group</taxon>
        <taxon>Halobacteria</taxon>
        <taxon>Halobacteriales</taxon>
        <taxon>Natrialbaceae</taxon>
        <taxon>Natrinema</taxon>
    </lineage>
</organism>